<accession>A0A2W4CPI1</accession>
<gene>
    <name evidence="1" type="ORF">CPY51_10175</name>
</gene>
<proteinExistence type="predicted"/>
<name>A0A2W4CPI1_9HYPH</name>
<dbReference type="Proteomes" id="UP000248925">
    <property type="component" value="Unassembled WGS sequence"/>
</dbReference>
<dbReference type="AlphaFoldDB" id="A0A2W4CPI1"/>
<keyword evidence="2" id="KW-1185">Reference proteome</keyword>
<organism evidence="1 2">
    <name type="scientific">Rhizobium tubonense</name>
    <dbReference type="NCBI Taxonomy" id="484088"/>
    <lineage>
        <taxon>Bacteria</taxon>
        <taxon>Pseudomonadati</taxon>
        <taxon>Pseudomonadota</taxon>
        <taxon>Alphaproteobacteria</taxon>
        <taxon>Hyphomicrobiales</taxon>
        <taxon>Rhizobiaceae</taxon>
        <taxon>Rhizobium/Agrobacterium group</taxon>
        <taxon>Rhizobium</taxon>
    </lineage>
</organism>
<dbReference type="EMBL" id="PCDP01000032">
    <property type="protein sequence ID" value="PZM14602.1"/>
    <property type="molecule type" value="Genomic_DNA"/>
</dbReference>
<reference evidence="1 2" key="1">
    <citation type="journal article" date="2018" name="Sci. Rep.">
        <title>Rhizobium tumorigenes sp. nov., a novel plant tumorigenic bacterium isolated from cane gall tumors on thornless blackberry.</title>
        <authorList>
            <person name="Kuzmanovi N."/>
            <person name="Smalla K."/>
            <person name="Gronow S."/>
            <person name="PuBawska J."/>
        </authorList>
    </citation>
    <scope>NUCLEOTIDE SEQUENCE [LARGE SCALE GENOMIC DNA]</scope>
    <source>
        <strain evidence="1 2">CCBAU 85046</strain>
    </source>
</reference>
<evidence type="ECO:0000313" key="2">
    <source>
        <dbReference type="Proteomes" id="UP000248925"/>
    </source>
</evidence>
<comment type="caution">
    <text evidence="1">The sequence shown here is derived from an EMBL/GenBank/DDBJ whole genome shotgun (WGS) entry which is preliminary data.</text>
</comment>
<evidence type="ECO:0000313" key="1">
    <source>
        <dbReference type="EMBL" id="PZM14602.1"/>
    </source>
</evidence>
<protein>
    <submittedName>
        <fullName evidence="1">Uncharacterized protein</fullName>
    </submittedName>
</protein>
<sequence length="62" mass="7159">MTKLLCAHRSPVVSFRIAPFADIGSRSSIAYLDAAYPQREFCHRTFLLFVRLILTTFNLQVR</sequence>